<dbReference type="Pfam" id="PF00593">
    <property type="entry name" value="TonB_dep_Rec_b-barrel"/>
    <property type="match status" value="1"/>
</dbReference>
<keyword evidence="6" id="KW-1185">Reference proteome</keyword>
<dbReference type="EMBL" id="BAABEZ010000004">
    <property type="protein sequence ID" value="GAA4450822.1"/>
    <property type="molecule type" value="Genomic_DNA"/>
</dbReference>
<evidence type="ECO:0000256" key="3">
    <source>
        <dbReference type="ARBA" id="ARBA00023237"/>
    </source>
</evidence>
<name>A0ABP8MIB2_9BACT</name>
<dbReference type="SUPFAM" id="SSF56935">
    <property type="entry name" value="Porins"/>
    <property type="match status" value="1"/>
</dbReference>
<proteinExistence type="predicted"/>
<protein>
    <recommendedName>
        <fullName evidence="4">TonB-dependent receptor-like beta-barrel domain-containing protein</fullName>
    </recommendedName>
</protein>
<dbReference type="SUPFAM" id="SSF49464">
    <property type="entry name" value="Carboxypeptidase regulatory domain-like"/>
    <property type="match status" value="1"/>
</dbReference>
<organism evidence="5 6">
    <name type="scientific">Rurimicrobium arvi</name>
    <dbReference type="NCBI Taxonomy" id="2049916"/>
    <lineage>
        <taxon>Bacteria</taxon>
        <taxon>Pseudomonadati</taxon>
        <taxon>Bacteroidota</taxon>
        <taxon>Chitinophagia</taxon>
        <taxon>Chitinophagales</taxon>
        <taxon>Chitinophagaceae</taxon>
        <taxon>Rurimicrobium</taxon>
    </lineage>
</organism>
<dbReference type="InterPro" id="IPR008969">
    <property type="entry name" value="CarboxyPept-like_regulatory"/>
</dbReference>
<evidence type="ECO:0000313" key="5">
    <source>
        <dbReference type="EMBL" id="GAA4450822.1"/>
    </source>
</evidence>
<comment type="caution">
    <text evidence="5">The sequence shown here is derived from an EMBL/GenBank/DDBJ whole genome shotgun (WGS) entry which is preliminary data.</text>
</comment>
<evidence type="ECO:0000259" key="4">
    <source>
        <dbReference type="Pfam" id="PF00593"/>
    </source>
</evidence>
<sequence>MAQGEIYGTVTNEKGQPFEGVIIKVTQGGLLKSGSVSEDDGSYSVKPLQPGTYDIEFSSISYETIKVSGVEITLGGTKKQDVRMEIQGSGSGKVLNQVVVKARKPVIGVVSVTQAKNIEAAPTTNIIDMAGLSKNVYQARSGGALSIGGARPEGTVYIIDGQVSQVGGAINPPQGTVQQLQVFSSGIPANLGDATGGVVSITTKGATSSLKGNIRAQHSIDGYNQNLINGSITGPLLSREKDGQKQPILGFLLGAEYQYYADDNPTYYKNPVLKKDVLKNLQENPLTLVNSQNSTTMVATSNFVTKDDFTYQKQQLNNSSTTVRLNGKLDYAINSNINITAGGNFTYGSSDGYSRAASYFAPESIPVQTDYTGRGYLRFKQSFPNAAVKKSDSGGRTKPVISNAYYTLQLDYQITKSNTEHPNFKHNLFDYGYVGKFTQSRVPIYAYGKDSLSGRDGIILQTYDAVSGISFQASDKNPILAAYTQAVFNNASKLNFLSDYTTVQAYNGLMNGDFPRSALSVQNVGISGVGAAMTGYSYSTFNQYGLHADASFDFRPGKSKNAITHAIQFGLYYEQRSSSSYSASITNGTGTSLWLQMLSLANNHIGSLDYSNPIYIHNGQRYTKDQIDAGGFFLPTDTVIYERRDNGQQSTFDKNLRSTLGAGKNDYLDVYSVDPSKLSLGMFSASELLGASPNSNYVSYNGYDYTGQKLKGTVSFNDFFTQKDAAGNLTRPIGAFSPNYIAGYIMDAFRYKSLQFNVGVRFERYDANTKVLKDPYSLYEARTVSQTDASLNANGVHPGTVSQSAMVYVDNNNSSSPSIVAYRDGDKWYDANGVEAVDPTVFEKKLGAPIAPYLTTAGKVNITDSKFDPNNSFTDYKPKVTASPRFQFQFPINDDDALFYAHYDILVQRPKVGNYANALDYYFLEQNQGTAIGNPNLKPEKTFDYELGFMQSLGKRKNAGIGISAFYRERKDMIQLRAYQNAYPKLYYSYGNRDFSTTKGFTFTYNYTSPDPKVLPLELSVNYTLQFADGTGSSATSGSGLLQNFQTAGLPNLRYVAPLSYDSRHNINLNLLYTYGQGEGPEINGKHILQNLRANMILRARSGEPYTTSSAVNNNVIQGTLNGTRLGWHFGADLRIDKGFTIDGFSKKRKQADGTTVVSSNAGGRKYNVGAFIYFQNIFNIRDVLQVYPYTSRPDDDGYVTSSVGKQYFTASYSPQSLQDLYSLYVNNPDYYNAPRRINIGFTFAF</sequence>
<dbReference type="Pfam" id="PF13620">
    <property type="entry name" value="CarboxypepD_reg"/>
    <property type="match status" value="1"/>
</dbReference>
<dbReference type="Proteomes" id="UP001501410">
    <property type="component" value="Unassembled WGS sequence"/>
</dbReference>
<accession>A0ABP8MIB2</accession>
<dbReference type="Gene3D" id="2.40.170.20">
    <property type="entry name" value="TonB-dependent receptor, beta-barrel domain"/>
    <property type="match status" value="1"/>
</dbReference>
<dbReference type="InterPro" id="IPR036942">
    <property type="entry name" value="Beta-barrel_TonB_sf"/>
</dbReference>
<keyword evidence="2" id="KW-0472">Membrane</keyword>
<evidence type="ECO:0000256" key="2">
    <source>
        <dbReference type="ARBA" id="ARBA00023136"/>
    </source>
</evidence>
<comment type="subcellular location">
    <subcellularLocation>
        <location evidence="1">Cell outer membrane</location>
    </subcellularLocation>
</comment>
<dbReference type="Gene3D" id="2.60.40.1120">
    <property type="entry name" value="Carboxypeptidase-like, regulatory domain"/>
    <property type="match status" value="1"/>
</dbReference>
<reference evidence="6" key="1">
    <citation type="journal article" date="2019" name="Int. J. Syst. Evol. Microbiol.">
        <title>The Global Catalogue of Microorganisms (GCM) 10K type strain sequencing project: providing services to taxonomists for standard genome sequencing and annotation.</title>
        <authorList>
            <consortium name="The Broad Institute Genomics Platform"/>
            <consortium name="The Broad Institute Genome Sequencing Center for Infectious Disease"/>
            <person name="Wu L."/>
            <person name="Ma J."/>
        </authorList>
    </citation>
    <scope>NUCLEOTIDE SEQUENCE [LARGE SCALE GENOMIC DNA]</scope>
    <source>
        <strain evidence="6">JCM 31921</strain>
    </source>
</reference>
<dbReference type="InterPro" id="IPR000531">
    <property type="entry name" value="Beta-barrel_TonB"/>
</dbReference>
<feature type="domain" description="TonB-dependent receptor-like beta-barrel" evidence="4">
    <location>
        <begin position="570"/>
        <end position="1074"/>
    </location>
</feature>
<keyword evidence="3" id="KW-0998">Cell outer membrane</keyword>
<evidence type="ECO:0000256" key="1">
    <source>
        <dbReference type="ARBA" id="ARBA00004442"/>
    </source>
</evidence>
<evidence type="ECO:0000313" key="6">
    <source>
        <dbReference type="Proteomes" id="UP001501410"/>
    </source>
</evidence>
<gene>
    <name evidence="5" type="ORF">GCM10023092_07390</name>
</gene>